<accession>A0ABM5LX42</accession>
<keyword evidence="1" id="KW-1133">Transmembrane helix</keyword>
<evidence type="ECO:0000313" key="3">
    <source>
        <dbReference type="Proteomes" id="UP000006867"/>
    </source>
</evidence>
<proteinExistence type="predicted"/>
<dbReference type="SUPFAM" id="SSF50969">
    <property type="entry name" value="YVTN repeat-like/Quinoprotein amine dehydrogenase"/>
    <property type="match status" value="1"/>
</dbReference>
<protein>
    <submittedName>
        <fullName evidence="2">Phage receptor protein</fullName>
    </submittedName>
</protein>
<dbReference type="RefSeq" id="WP_003328653.1">
    <property type="nucleotide sequence ID" value="NC_014639.1"/>
</dbReference>
<evidence type="ECO:0000313" key="2">
    <source>
        <dbReference type="EMBL" id="ADP32283.1"/>
    </source>
</evidence>
<keyword evidence="2" id="KW-0675">Receptor</keyword>
<keyword evidence="3" id="KW-1185">Reference proteome</keyword>
<dbReference type="EMBL" id="CP002207">
    <property type="protein sequence ID" value="ADP32283.1"/>
    <property type="molecule type" value="Genomic_DNA"/>
</dbReference>
<dbReference type="InterPro" id="IPR011044">
    <property type="entry name" value="Quino_amine_DH_bsu"/>
</dbReference>
<keyword evidence="1" id="KW-0472">Membrane</keyword>
<gene>
    <name evidence="2" type="ordered locus">BATR1942_06655</name>
</gene>
<dbReference type="Proteomes" id="UP000006867">
    <property type="component" value="Chromosome"/>
</dbReference>
<sequence>MKKSYVLYGISGVLIGTIVILLINIFFINKGEHSVSASKIDPTEDKIFFIYSNPFIKKSALISTSHGEKFNKRYFKVPDIPYIQKKSHSSDDIVLLAEHEPYYYTLNNNTIKQHKLSNPFAFWYQGENVSVKAYNVDTNGNELKVKDKKFNKKYNLTLPSLVTMGASDDKYIYVIQGMSIYVIDRKTEEIIKTLGLASYADLFDHSDNYIVASSDHELTIIEKGSWKSKFLKYPDDLDQADTVHYDEKSEKFYVTYINKSGNAGLLEINKDFSFEKFELKFPYMNAKFKDQKLYIVSQEENKKGIGGYMGIFDIRTKKKLNEFNLPEETTKVQDFVVLD</sequence>
<name>A0ABM5LX42_BACA1</name>
<reference evidence="2 3" key="1">
    <citation type="journal article" date="2011" name="Front. Microbiol.">
        <title>Genomic signatures of strain selection and enhancement in Bacillus atrophaeus var. globigii, a historical biowarfare simulant.</title>
        <authorList>
            <person name="Gibbons H.S."/>
            <person name="Broomall S.M."/>
            <person name="McNew L.A."/>
            <person name="Daligault H."/>
            <person name="Chapman C."/>
            <person name="Bruce D."/>
            <person name="Karavis M."/>
            <person name="Krepps M."/>
            <person name="McGregor P.A."/>
            <person name="Hong C."/>
            <person name="Park K.H."/>
            <person name="Akmal A."/>
            <person name="Feldman A."/>
            <person name="Lin J.S."/>
            <person name="Chang W.E."/>
            <person name="Higgs B.W."/>
            <person name="Demirev P."/>
            <person name="Lindquist J."/>
            <person name="Liem A."/>
            <person name="Fochler E."/>
            <person name="Read T.D."/>
            <person name="Tapia R."/>
            <person name="Johnson S."/>
            <person name="Bishop-Lilly K.A."/>
            <person name="Detter C."/>
            <person name="Han C."/>
            <person name="Sozhamannan S."/>
            <person name="Rosenzweig C.N."/>
            <person name="Skowronski E.W."/>
        </authorList>
    </citation>
    <scope>NUCLEOTIDE SEQUENCE [LARGE SCALE GENOMIC DNA]</scope>
    <source>
        <strain evidence="2 3">1942</strain>
    </source>
</reference>
<feature type="transmembrane region" description="Helical" evidence="1">
    <location>
        <begin position="6"/>
        <end position="28"/>
    </location>
</feature>
<keyword evidence="1" id="KW-0812">Transmembrane</keyword>
<organism evidence="2 3">
    <name type="scientific">Bacillus atrophaeus (strain 1942)</name>
    <dbReference type="NCBI Taxonomy" id="720555"/>
    <lineage>
        <taxon>Bacteria</taxon>
        <taxon>Bacillati</taxon>
        <taxon>Bacillota</taxon>
        <taxon>Bacilli</taxon>
        <taxon>Bacillales</taxon>
        <taxon>Bacillaceae</taxon>
        <taxon>Bacillus</taxon>
    </lineage>
</organism>
<evidence type="ECO:0000256" key="1">
    <source>
        <dbReference type="SAM" id="Phobius"/>
    </source>
</evidence>